<evidence type="ECO:0000313" key="3">
    <source>
        <dbReference type="EMBL" id="GAA4767368.1"/>
    </source>
</evidence>
<evidence type="ECO:0000256" key="1">
    <source>
        <dbReference type="SAM" id="Phobius"/>
    </source>
</evidence>
<keyword evidence="4" id="KW-1185">Reference proteome</keyword>
<name>A0ABP8ZVU5_9MICO</name>
<dbReference type="Pfam" id="PF10756">
    <property type="entry name" value="bPH_6"/>
    <property type="match status" value="1"/>
</dbReference>
<keyword evidence="1" id="KW-0812">Transmembrane</keyword>
<comment type="caution">
    <text evidence="3">The sequence shown here is derived from an EMBL/GenBank/DDBJ whole genome shotgun (WGS) entry which is preliminary data.</text>
</comment>
<keyword evidence="1" id="KW-1133">Transmembrane helix</keyword>
<dbReference type="PROSITE" id="PS51257">
    <property type="entry name" value="PROKAR_LIPOPROTEIN"/>
    <property type="match status" value="1"/>
</dbReference>
<dbReference type="RefSeq" id="WP_345436269.1">
    <property type="nucleotide sequence ID" value="NZ_BAABKO010000001.1"/>
</dbReference>
<accession>A0ABP8ZVU5</accession>
<evidence type="ECO:0000313" key="4">
    <source>
        <dbReference type="Proteomes" id="UP001501645"/>
    </source>
</evidence>
<feature type="transmembrane region" description="Helical" evidence="1">
    <location>
        <begin position="12"/>
        <end position="33"/>
    </location>
</feature>
<feature type="transmembrane region" description="Helical" evidence="1">
    <location>
        <begin position="45"/>
        <end position="65"/>
    </location>
</feature>
<gene>
    <name evidence="3" type="ORF">GCM10023351_08460</name>
</gene>
<feature type="transmembrane region" description="Helical" evidence="1">
    <location>
        <begin position="154"/>
        <end position="174"/>
    </location>
</feature>
<reference evidence="4" key="1">
    <citation type="journal article" date="2019" name="Int. J. Syst. Evol. Microbiol.">
        <title>The Global Catalogue of Microorganisms (GCM) 10K type strain sequencing project: providing services to taxonomists for standard genome sequencing and annotation.</title>
        <authorList>
            <consortium name="The Broad Institute Genomics Platform"/>
            <consortium name="The Broad Institute Genome Sequencing Center for Infectious Disease"/>
            <person name="Wu L."/>
            <person name="Ma J."/>
        </authorList>
    </citation>
    <scope>NUCLEOTIDE SEQUENCE [LARGE SCALE GENOMIC DNA]</scope>
    <source>
        <strain evidence="4">JCM 18537</strain>
    </source>
</reference>
<feature type="domain" description="Low molecular weight protein antigen 6 PH" evidence="2">
    <location>
        <begin position="61"/>
        <end position="108"/>
    </location>
</feature>
<proteinExistence type="predicted"/>
<evidence type="ECO:0000259" key="2">
    <source>
        <dbReference type="Pfam" id="PF10756"/>
    </source>
</evidence>
<protein>
    <recommendedName>
        <fullName evidence="2">Low molecular weight protein antigen 6 PH domain-containing protein</fullName>
    </recommendedName>
</protein>
<dbReference type="InterPro" id="IPR019692">
    <property type="entry name" value="CFP-6_PH"/>
</dbReference>
<keyword evidence="1" id="KW-0472">Membrane</keyword>
<dbReference type="EMBL" id="BAABKO010000001">
    <property type="protein sequence ID" value="GAA4767368.1"/>
    <property type="molecule type" value="Genomic_DNA"/>
</dbReference>
<dbReference type="Proteomes" id="UP001501645">
    <property type="component" value="Unassembled WGS sequence"/>
</dbReference>
<organism evidence="3 4">
    <name type="scientific">Microbacterium gilvum</name>
    <dbReference type="NCBI Taxonomy" id="1336204"/>
    <lineage>
        <taxon>Bacteria</taxon>
        <taxon>Bacillati</taxon>
        <taxon>Actinomycetota</taxon>
        <taxon>Actinomycetes</taxon>
        <taxon>Micrococcales</taxon>
        <taxon>Microbacteriaceae</taxon>
        <taxon>Microbacterium</taxon>
    </lineage>
</organism>
<sequence>MTGYRIAFRRAAGWLGLVLVGTGCGLLLVDAALRASPFDALLVAPWLLALCWAVYVLFAAPSVVADDDLLRVRNILHVVEIPWHEIADIRMRWQLEVVLRDGRIVRALGAAPRHLHSRHLCTGRAPEPGDDQADTLRLFLARARTSDRDVRRRVDVPSLVALCVIAVGATWSLVVAA</sequence>